<dbReference type="Ensembl" id="ENSMMMT00000004978.1">
    <property type="protein sequence ID" value="ENSMMMP00000004384.1"/>
    <property type="gene ID" value="ENSMMMG00000003984.1"/>
</dbReference>
<dbReference type="GeneTree" id="ENSGT00960000191946"/>
<name>A0A8C6ENR5_MARMA</name>
<dbReference type="PANTHER" id="PTHR15836">
    <property type="entry name" value="PERIPHILIN 1"/>
    <property type="match status" value="1"/>
</dbReference>
<dbReference type="GO" id="GO:0097355">
    <property type="term" value="P:protein localization to heterochromatin"/>
    <property type="evidence" value="ECO:0007669"/>
    <property type="project" value="TreeGrafter"/>
</dbReference>
<dbReference type="InterPro" id="IPR028851">
    <property type="entry name" value="Pphln1"/>
</dbReference>
<reference evidence="2" key="2">
    <citation type="submission" date="2025-09" db="UniProtKB">
        <authorList>
            <consortium name="Ensembl"/>
        </authorList>
    </citation>
    <scope>IDENTIFICATION</scope>
</reference>
<sequence>MCSKGPYDYERLLGELVPPPCHPRGGYHIVNSVVPKEPPLLDKPGKGSYTILTLSHFFPPRGTPFSLLLQDVGGSPPRRGDESGFTRTRDDCSVNPQLEDRDMRDGFRRKISTVCITNTPISS</sequence>
<proteinExistence type="predicted"/>
<keyword evidence="3" id="KW-1185">Reference proteome</keyword>
<dbReference type="GO" id="GO:0045814">
    <property type="term" value="P:negative regulation of gene expression, epigenetic"/>
    <property type="evidence" value="ECO:0007669"/>
    <property type="project" value="TreeGrafter"/>
</dbReference>
<organism evidence="2 3">
    <name type="scientific">Marmota marmota marmota</name>
    <name type="common">Alpine marmot</name>
    <dbReference type="NCBI Taxonomy" id="9994"/>
    <lineage>
        <taxon>Eukaryota</taxon>
        <taxon>Metazoa</taxon>
        <taxon>Chordata</taxon>
        <taxon>Craniata</taxon>
        <taxon>Vertebrata</taxon>
        <taxon>Euteleostomi</taxon>
        <taxon>Mammalia</taxon>
        <taxon>Eutheria</taxon>
        <taxon>Euarchontoglires</taxon>
        <taxon>Glires</taxon>
        <taxon>Rodentia</taxon>
        <taxon>Sciuromorpha</taxon>
        <taxon>Sciuridae</taxon>
        <taxon>Xerinae</taxon>
        <taxon>Marmotini</taxon>
        <taxon>Marmota</taxon>
    </lineage>
</organism>
<feature type="compositionally biased region" description="Basic and acidic residues" evidence="1">
    <location>
        <begin position="78"/>
        <end position="103"/>
    </location>
</feature>
<dbReference type="GO" id="GO:0005654">
    <property type="term" value="C:nucleoplasm"/>
    <property type="evidence" value="ECO:0007669"/>
    <property type="project" value="TreeGrafter"/>
</dbReference>
<feature type="region of interest" description="Disordered" evidence="1">
    <location>
        <begin position="72"/>
        <end position="103"/>
    </location>
</feature>
<dbReference type="GO" id="GO:0045892">
    <property type="term" value="P:negative regulation of DNA-templated transcription"/>
    <property type="evidence" value="ECO:0007669"/>
    <property type="project" value="InterPro"/>
</dbReference>
<evidence type="ECO:0000313" key="2">
    <source>
        <dbReference type="Ensembl" id="ENSMMMP00000004384.1"/>
    </source>
</evidence>
<accession>A0A8C6ENR5</accession>
<evidence type="ECO:0000256" key="1">
    <source>
        <dbReference type="SAM" id="MobiDB-lite"/>
    </source>
</evidence>
<reference evidence="2" key="1">
    <citation type="submission" date="2025-08" db="UniProtKB">
        <authorList>
            <consortium name="Ensembl"/>
        </authorList>
    </citation>
    <scope>IDENTIFICATION</scope>
</reference>
<dbReference type="Proteomes" id="UP000694407">
    <property type="component" value="Unplaced"/>
</dbReference>
<protein>
    <submittedName>
        <fullName evidence="2">Uncharacterized protein</fullName>
    </submittedName>
</protein>
<dbReference type="PANTHER" id="PTHR15836:SF4">
    <property type="entry name" value="PERIPHILIN-1"/>
    <property type="match status" value="1"/>
</dbReference>
<dbReference type="AlphaFoldDB" id="A0A8C6ENR5"/>
<evidence type="ECO:0000313" key="3">
    <source>
        <dbReference type="Proteomes" id="UP000694407"/>
    </source>
</evidence>